<keyword evidence="11" id="KW-0325">Glycoprotein</keyword>
<dbReference type="SUPFAM" id="SSF81296">
    <property type="entry name" value="E set domains"/>
    <property type="match status" value="1"/>
</dbReference>
<keyword evidence="5" id="KW-0732">Signal</keyword>
<feature type="transmembrane region" description="Helical" evidence="13">
    <location>
        <begin position="653"/>
        <end position="674"/>
    </location>
</feature>
<feature type="transmembrane region" description="Helical" evidence="13">
    <location>
        <begin position="695"/>
        <end position="717"/>
    </location>
</feature>
<feature type="transmembrane region" description="Helical" evidence="13">
    <location>
        <begin position="2426"/>
        <end position="2445"/>
    </location>
</feature>
<comment type="similarity">
    <text evidence="2">Belongs to the patched family.</text>
</comment>
<feature type="transmembrane region" description="Helical" evidence="13">
    <location>
        <begin position="2457"/>
        <end position="2478"/>
    </location>
</feature>
<dbReference type="InterPro" id="IPR014756">
    <property type="entry name" value="Ig_E-set"/>
</dbReference>
<evidence type="ECO:0000256" key="8">
    <source>
        <dbReference type="ARBA" id="ARBA00023098"/>
    </source>
</evidence>
<dbReference type="SUPFAM" id="SSF82866">
    <property type="entry name" value="Multidrug efflux transporter AcrB transmembrane domain"/>
    <property type="match status" value="2"/>
</dbReference>
<dbReference type="GO" id="GO:0016020">
    <property type="term" value="C:membrane"/>
    <property type="evidence" value="ECO:0007669"/>
    <property type="project" value="TreeGrafter"/>
</dbReference>
<dbReference type="InterPro" id="IPR000731">
    <property type="entry name" value="SSD"/>
</dbReference>
<keyword evidence="10" id="KW-1015">Disulfide bond</keyword>
<feature type="transmembrane region" description="Helical" evidence="13">
    <location>
        <begin position="2688"/>
        <end position="2709"/>
    </location>
</feature>
<dbReference type="InterPro" id="IPR032640">
    <property type="entry name" value="AMPK1_CBM"/>
</dbReference>
<evidence type="ECO:0000256" key="5">
    <source>
        <dbReference type="ARBA" id="ARBA00022729"/>
    </source>
</evidence>
<dbReference type="Pfam" id="PF22314">
    <property type="entry name" value="NPC1_MLD"/>
    <property type="match status" value="1"/>
</dbReference>
<dbReference type="FunFam" id="1.20.1640.10:FF:000008">
    <property type="entry name" value="NPC intracellular cholesterol transporter 1"/>
    <property type="match status" value="1"/>
</dbReference>
<dbReference type="Pfam" id="PF01490">
    <property type="entry name" value="Aa_trans"/>
    <property type="match status" value="1"/>
</dbReference>
<dbReference type="PROSITE" id="PS50156">
    <property type="entry name" value="SSD"/>
    <property type="match status" value="1"/>
</dbReference>
<dbReference type="Gene3D" id="2.60.40.10">
    <property type="entry name" value="Immunoglobulins"/>
    <property type="match status" value="1"/>
</dbReference>
<feature type="domain" description="SSD" evidence="14">
    <location>
        <begin position="585"/>
        <end position="754"/>
    </location>
</feature>
<feature type="compositionally biased region" description="Low complexity" evidence="12">
    <location>
        <begin position="1697"/>
        <end position="1727"/>
    </location>
</feature>
<dbReference type="InterPro" id="IPR013057">
    <property type="entry name" value="AA_transpt_TM"/>
</dbReference>
<accession>A0A8F3AH03</accession>
<feature type="transmembrane region" description="Helical" evidence="13">
    <location>
        <begin position="2343"/>
        <end position="2363"/>
    </location>
</feature>
<evidence type="ECO:0000256" key="4">
    <source>
        <dbReference type="ARBA" id="ARBA00022692"/>
    </source>
</evidence>
<feature type="transmembrane region" description="Helical" evidence="13">
    <location>
        <begin position="2644"/>
        <end position="2667"/>
    </location>
</feature>
<feature type="compositionally biased region" description="Basic residues" evidence="12">
    <location>
        <begin position="1414"/>
        <end position="1432"/>
    </location>
</feature>
<dbReference type="Pfam" id="PF16561">
    <property type="entry name" value="AMPK1_CBM"/>
    <property type="match status" value="1"/>
</dbReference>
<sequence length="2711" mass="295601">MLCLGTLASVDVPKRQNGYCSMYGNCGKRSVFGASVPCPANVKAVAPSEKTKSLLFSICGEDFPVDSGVCCSYDQLLNLESNLKKAEPLISSCPACRKNFFDFFCKFTCSSDQSTFVEVNKVSDAIDTKKKVVSELTIYTNPKYASDFYDSCKSIKFSASNNLAMDLIGGGAKNYSQFLKFLGDEKPLIGGSPFQINYAYDLPENDKSGLQLNFGKMRACDDEVYKCACSDCPQSCPTLPNFKRFDRRCHVGRLPCFSFAVIIVWIVITLVIGAYHIQLARQKRHQIEQWNRLVSGEEHDTCAHDDAPLIDTHISPRPDEESFLSQQWVEFRETIIERLEHTFAFIGFHCAKFPAITLSVVLLSLVLCCSGLSRLEWETSPVQLWVSPHEPALHNLQFFEENFGEWYRIEQIFVANSDESKPILSWKNLQWWFEKEQELYKLRNEENDTLSIEEFCFKPLGDSCAIQSFSQYFGGNIGYLNENDWAKKLSSCAETPVECLPPFQQPLNKNLLFSSSKILESKAFVVTLLLESDSKNEEYTKRVINYEHSLQSWIKKLQAERPDLKISFSTETSLEEELNQSTNTDVKIVVISYLMMFFYASLALGGRIPSSLAPRTFIKTRFLLGLSGIVIILLSVFSSAGLCAFLGLKSTLIIAEVIPFLVLAIGVDNIFLIVHELHKITESLPDVEIESRISLALRKIGPSCFISAFLQVSMFLLATTVQMPAVRNFAFYSAGAVTVNFLLQISAFISILALDQHRLESGRVDCIPWVQLNNQIEVSEEPQNTHIEYDFSGYIKKSYGPWLLKPSNKRKILSVFLLWLGVSLTLLPSIELGLDQTIALPSSSYLIDYFDSVYKYLNVGPPVFFVINDLDVTERKGQQAICGKFSTCQEFSLANILEQEFKRADASTIAEPASNWLDDFLNWLNPALDQCCRFKKSSFGEEFCAPNTPERQCIPCYSDHNPPYNISMEGLPQGEEFMKFFKQWINEPSDPCPLGGKAPYSSSIKYNKTHIESSYFRTSHTPMRSQKDFIVGFRNALRVTQEIKNYLGERIDVFAFSPFYVFFVQYHTIISLTFETLAFAGVIIWLVSSILLGSIRTATIMVVTVSIILANIGGVMALWSISLNAVSLVNLIICLGLAVEFSIHIARAYLTSKRDDEEEDDLFDSFMNSGDVFLQDSKTASTYKALCQVGGSVLGGITITKFIGITVLAFTRSKIFEVYYFRMWLALVVIAATHSLVLLPILLSMPSGPNEVIVTGTFDNWSKSYPLVKQTDGSFELNVPLDRSQQVLYKYVVDGEWTVSEQQKTTEDPSGIKNNVLEPSASTESKKDNSGSKIPEAGGITAASSKSDSKDVSTTVMPSTEGKQTTLGEPGIHIPKDKDALAAFETVRDVDPKTLNENKDEEFTKELTPEERKKQKKKLKKTQYKLRKKQQKKAAAVAGGGAVGGAGASATTTGDDENGSYNSDEEKSPEPETENEASVTGAILGAVGGAAAGGVGGALVGALGGATAGHAVETHADSEDATANKAVNDEAPHTLDPGRKAQLDIPGSITGVDRTATNDSNAAATKTKTADTSTSAEYVDTQESQQGGPVGTGVAAIPEAKNAEEGLEKQKENTTDIPLKGDLTSSGAAAVPVTAVYENKKEPSAAGVSSEQAQHIIEENTKSYPAKADNFDTAATPVTAVEKSSEPQVDESKDKSGAAAAGAAGAAGVVGGTAAAQAATAPATQSAEPGVQSHSIQKENAPAAVESSQPRAEGGEVAGVFGSGHAVAPDVGPKEVSAKEVDAAPVTKGDDHRFDAEDEIIIAQGGENVKQVEKRIIEQEGDVSVEQIQPSPSEARRLAEEAHLSKQAQLAAERAQEVASPTNPSSGPVKPEKASSKSAPKSPKKAQKEPNAAQQQATKTKKGFLSKLKKIFKCMKDFTENAGQTRCSRNCFECPVCTSPVDVKGKDETGEEGSLITRPASLQIILKRELPRSYANVVAKYTAMHKLNNQLQDDRQKMEDSQLRRLKQMKIKQLSASSDSESLAEQLSSHPATNLTCEVPPFPLQPRGARLSSKQKIKCSTCQSELLSPVPDFQSMKILCKQYASDIIPQLIAKCHTRESDFVPGEDVHCSISIINNLASSINVELSILGKVPASLTPHNIEVALPLSRVSLKGKRDKSRTIDAIPSVILSSKTKAAEAERVMRDSQFNPSEGLSEDGANWATLPFTLTLDELGPVPALPLRVPFHIKVETKLPDGWKQHSSKRGLRFSFWAVTEIQSSFRITFPNGDSEMVELTSSASQKSSLVSLLKTIAGAGLLSIPFAFSTDGLICGILMIVLAGVTSGYGLFLQVYTSKYVPTGHATFFNLCSITYPTLSVVFDIAIATQCFGCAISYLVLIGDLMPTIITEVPFISRENYKQFWTLSSAVLCVPLSFLKNLDSLKYTSVLGLAAIGYVAVLVVAQFVLGSVPASYKGEVSLFPQSVTGIFSTFSIVVFAFTGHQNMFSIINEARNKSLSSLSTLVNLAVIISGILFIIVGVAGYLTFGDLVNGNVVLSYPNAVSTTLGRFAIVFMVVFSFPLMIHPARISVNNIYFWTLVNVFGKTTHAANGESNSLLLPPDQDHDETSPLIPNNKAYLVPFPDSTLYAITAILLLVGYTAAISIKSFALVLAVVGATGSTAISFILPGLFGYKLIGSESDDPSSLERILKVLGLCLTIWGVTVMVVCLYSSLAL</sequence>
<feature type="transmembrane region" description="Helical" evidence="13">
    <location>
        <begin position="1219"/>
        <end position="1243"/>
    </location>
</feature>
<proteinExistence type="inferred from homology"/>
<dbReference type="PANTHER" id="PTHR45727">
    <property type="entry name" value="NPC INTRACELLULAR CHOLESTEROL TRANSPORTER 1"/>
    <property type="match status" value="1"/>
</dbReference>
<feature type="compositionally biased region" description="Basic and acidic residues" evidence="12">
    <location>
        <begin position="1601"/>
        <end position="1614"/>
    </location>
</feature>
<dbReference type="GO" id="GO:0012505">
    <property type="term" value="C:endomembrane system"/>
    <property type="evidence" value="ECO:0007669"/>
    <property type="project" value="UniProtKB-SubCell"/>
</dbReference>
<evidence type="ECO:0000256" key="3">
    <source>
        <dbReference type="ARBA" id="ARBA00022448"/>
    </source>
</evidence>
<keyword evidence="9 13" id="KW-0472">Membrane</keyword>
<keyword evidence="8" id="KW-0443">Lipid metabolism</keyword>
<feature type="compositionally biased region" description="Polar residues" evidence="12">
    <location>
        <begin position="1357"/>
        <end position="1367"/>
    </location>
</feature>
<feature type="compositionally biased region" description="Low complexity" evidence="12">
    <location>
        <begin position="1342"/>
        <end position="1356"/>
    </location>
</feature>
<evidence type="ECO:0000256" key="11">
    <source>
        <dbReference type="ARBA" id="ARBA00023180"/>
    </source>
</evidence>
<dbReference type="InterPro" id="IPR032190">
    <property type="entry name" value="NPC1_N"/>
</dbReference>
<evidence type="ECO:0000256" key="9">
    <source>
        <dbReference type="ARBA" id="ARBA00023136"/>
    </source>
</evidence>
<dbReference type="Gene3D" id="1.20.1640.10">
    <property type="entry name" value="Multidrug efflux transporter AcrB transmembrane domain"/>
    <property type="match status" value="2"/>
</dbReference>
<feature type="region of interest" description="Disordered" evidence="12">
    <location>
        <begin position="1641"/>
        <end position="1795"/>
    </location>
</feature>
<evidence type="ECO:0000256" key="7">
    <source>
        <dbReference type="ARBA" id="ARBA00023055"/>
    </source>
</evidence>
<feature type="transmembrane region" description="Helical" evidence="13">
    <location>
        <begin position="2543"/>
        <end position="2560"/>
    </location>
</feature>
<feature type="transmembrane region" description="Helical" evidence="13">
    <location>
        <begin position="729"/>
        <end position="754"/>
    </location>
</feature>
<dbReference type="CDD" id="cd02859">
    <property type="entry name" value="E_set_AMPKbeta_like_N"/>
    <property type="match status" value="1"/>
</dbReference>
<feature type="transmembrane region" description="Helical" evidence="13">
    <location>
        <begin position="2370"/>
        <end position="2392"/>
    </location>
</feature>
<evidence type="ECO:0000259" key="14">
    <source>
        <dbReference type="PROSITE" id="PS50156"/>
    </source>
</evidence>
<organism evidence="15">
    <name type="scientific">Candidozyma auris</name>
    <name type="common">Yeast</name>
    <name type="synonym">Candida auris</name>
    <dbReference type="NCBI Taxonomy" id="498019"/>
    <lineage>
        <taxon>Eukaryota</taxon>
        <taxon>Fungi</taxon>
        <taxon>Dikarya</taxon>
        <taxon>Ascomycota</taxon>
        <taxon>Saccharomycotina</taxon>
        <taxon>Pichiomycetes</taxon>
        <taxon>Metschnikowiaceae</taxon>
        <taxon>Candidozyma</taxon>
    </lineage>
</organism>
<feature type="compositionally biased region" description="Basic and acidic residues" evidence="12">
    <location>
        <begin position="1527"/>
        <end position="1542"/>
    </location>
</feature>
<keyword evidence="3" id="KW-0813">Transport</keyword>
<feature type="transmembrane region" description="Helical" evidence="13">
    <location>
        <begin position="2621"/>
        <end position="2638"/>
    </location>
</feature>
<dbReference type="GO" id="GO:0015918">
    <property type="term" value="P:sterol transport"/>
    <property type="evidence" value="ECO:0007669"/>
    <property type="project" value="TreeGrafter"/>
</dbReference>
<feature type="compositionally biased region" description="Low complexity" evidence="12">
    <location>
        <begin position="1555"/>
        <end position="1576"/>
    </location>
</feature>
<feature type="transmembrane region" description="Helical" evidence="13">
    <location>
        <begin position="1125"/>
        <end position="1146"/>
    </location>
</feature>
<dbReference type="PANTHER" id="PTHR45727:SF2">
    <property type="entry name" value="NPC INTRACELLULAR CHOLESTEROL TRANSPORTER 1"/>
    <property type="match status" value="1"/>
</dbReference>
<feature type="compositionally biased region" description="Basic and acidic residues" evidence="12">
    <location>
        <begin position="1374"/>
        <end position="1413"/>
    </location>
</feature>
<dbReference type="Pfam" id="PF12349">
    <property type="entry name" value="Sterol-sensing"/>
    <property type="match status" value="1"/>
</dbReference>
<feature type="transmembrane region" description="Helical" evidence="13">
    <location>
        <begin position="257"/>
        <end position="277"/>
    </location>
</feature>
<feature type="compositionally biased region" description="Basic and acidic residues" evidence="12">
    <location>
        <begin position="1834"/>
        <end position="1844"/>
    </location>
</feature>
<keyword evidence="4 13" id="KW-0812">Transmembrane</keyword>
<evidence type="ECO:0000256" key="1">
    <source>
        <dbReference type="ARBA" id="ARBA00004127"/>
    </source>
</evidence>
<comment type="subcellular location">
    <subcellularLocation>
        <location evidence="1">Endomembrane system</location>
        <topology evidence="1">Multi-pass membrane protein</topology>
    </subcellularLocation>
</comment>
<feature type="transmembrane region" description="Helical" evidence="13">
    <location>
        <begin position="812"/>
        <end position="830"/>
    </location>
</feature>
<dbReference type="GO" id="GO:0032934">
    <property type="term" value="F:sterol binding"/>
    <property type="evidence" value="ECO:0007669"/>
    <property type="project" value="TreeGrafter"/>
</dbReference>
<evidence type="ECO:0000256" key="2">
    <source>
        <dbReference type="ARBA" id="ARBA00005585"/>
    </source>
</evidence>
<evidence type="ECO:0000256" key="12">
    <source>
        <dbReference type="SAM" id="MobiDB-lite"/>
    </source>
</evidence>
<feature type="compositionally biased region" description="Basic and acidic residues" evidence="12">
    <location>
        <begin position="1772"/>
        <end position="1795"/>
    </location>
</feature>
<feature type="transmembrane region" description="Helical" evidence="13">
    <location>
        <begin position="1066"/>
        <end position="1087"/>
    </location>
</feature>
<dbReference type="InterPro" id="IPR053956">
    <property type="entry name" value="NPC1_MLD"/>
</dbReference>
<feature type="transmembrane region" description="Helical" evidence="13">
    <location>
        <begin position="622"/>
        <end position="647"/>
    </location>
</feature>
<feature type="transmembrane region" description="Helical" evidence="13">
    <location>
        <begin position="1099"/>
        <end position="1119"/>
    </location>
</feature>
<feature type="transmembrane region" description="Helical" evidence="13">
    <location>
        <begin position="588"/>
        <end position="610"/>
    </location>
</feature>
<evidence type="ECO:0000313" key="15">
    <source>
        <dbReference type="EMBL" id="QWW24293.1"/>
    </source>
</evidence>
<feature type="region of interest" description="Disordered" evidence="12">
    <location>
        <begin position="1507"/>
        <end position="1624"/>
    </location>
</feature>
<dbReference type="InterPro" id="IPR013783">
    <property type="entry name" value="Ig-like_fold"/>
</dbReference>
<feature type="transmembrane region" description="Helical" evidence="13">
    <location>
        <begin position="2499"/>
        <end position="2523"/>
    </location>
</feature>
<dbReference type="Proteomes" id="UP000825438">
    <property type="component" value="Chromosome III"/>
</dbReference>
<name>A0A8F3AH03_CANAR</name>
<evidence type="ECO:0000256" key="13">
    <source>
        <dbReference type="SAM" id="Phobius"/>
    </source>
</evidence>
<dbReference type="EMBL" id="CP076751">
    <property type="protein sequence ID" value="QWW24293.1"/>
    <property type="molecule type" value="Genomic_DNA"/>
</dbReference>
<dbReference type="GO" id="GO:0006629">
    <property type="term" value="P:lipid metabolic process"/>
    <property type="evidence" value="ECO:0007669"/>
    <property type="project" value="UniProtKB-KW"/>
</dbReference>
<keyword evidence="7" id="KW-0445">Lipid transport</keyword>
<dbReference type="FunFam" id="1.20.1640.10:FF:000029">
    <property type="entry name" value="Putative Patched sphingolipid transporter"/>
    <property type="match status" value="1"/>
</dbReference>
<evidence type="ECO:0000256" key="6">
    <source>
        <dbReference type="ARBA" id="ARBA00022989"/>
    </source>
</evidence>
<keyword evidence="6 13" id="KW-1133">Transmembrane helix</keyword>
<feature type="compositionally biased region" description="Gly residues" evidence="12">
    <location>
        <begin position="1438"/>
        <end position="1447"/>
    </location>
</feature>
<feature type="transmembrane region" description="Helical" evidence="13">
    <location>
        <begin position="2310"/>
        <end position="2331"/>
    </location>
</feature>
<dbReference type="InterPro" id="IPR053958">
    <property type="entry name" value="HMGCR/SNAP/NPC1-like_SSD"/>
</dbReference>
<gene>
    <name evidence="15" type="ORF">CA7LBN_003127</name>
</gene>
<feature type="region of interest" description="Disordered" evidence="12">
    <location>
        <begin position="1823"/>
        <end position="1901"/>
    </location>
</feature>
<feature type="region of interest" description="Disordered" evidence="12">
    <location>
        <begin position="1302"/>
        <end position="1481"/>
    </location>
</feature>
<evidence type="ECO:0000256" key="10">
    <source>
        <dbReference type="ARBA" id="ARBA00023157"/>
    </source>
</evidence>
<protein>
    <recommendedName>
        <fullName evidence="14">SSD domain-containing protein</fullName>
    </recommendedName>
</protein>
<reference evidence="15" key="1">
    <citation type="submission" date="2021-06" db="EMBL/GenBank/DDBJ databases">
        <title>Candida auris outbreak in lebanese hospital.</title>
        <authorList>
            <person name="Finianos M."/>
        </authorList>
    </citation>
    <scope>NUCLEOTIDE SEQUENCE</scope>
    <source>
        <strain evidence="15">CA7LBN</strain>
    </source>
</reference>
<dbReference type="Pfam" id="PF16414">
    <property type="entry name" value="NPC1_N"/>
    <property type="match status" value="1"/>
</dbReference>